<feature type="domain" description="RRM" evidence="4">
    <location>
        <begin position="87"/>
        <end position="162"/>
    </location>
</feature>
<dbReference type="Gene3D" id="3.30.70.330">
    <property type="match status" value="3"/>
</dbReference>
<dbReference type="Gramene" id="KVH96725">
    <property type="protein sequence ID" value="KVH96725"/>
    <property type="gene ID" value="Ccrd_001184"/>
</dbReference>
<dbReference type="PANTHER" id="PTHR23236:SF74">
    <property type="entry name" value="NUCLEOTIDE-BINDING ALPHA-BETA PLAIT DOMAIN-CONTAINING PROTEIN-RELATED"/>
    <property type="match status" value="1"/>
</dbReference>
<gene>
    <name evidence="5" type="ORF">Ccrd_001184</name>
</gene>
<dbReference type="InterPro" id="IPR012677">
    <property type="entry name" value="Nucleotide-bd_a/b_plait_sf"/>
</dbReference>
<feature type="compositionally biased region" description="Gly residues" evidence="3">
    <location>
        <begin position="415"/>
        <end position="427"/>
    </location>
</feature>
<sequence>MFDTSSVKKAVGSMKNFFKNVGEIAEVHFVMKEDYFTGEGHVEFTTAEAAQEALRLNSELLLDQPVRLDLARERGGDSTTTPATGSKTLYLGNLSFSIEEDDVKDFFKDVGEIAEIRFAIRDDKFLGYGHIEFTTAEAAQEALKLNNKVILDRHVKLDLARERGAYTPGSSVEKSNQKGGQAHGKTVFVRGFDSSDGFDNIRTALEKHFGKCGEISRMSIPKDYESGAPKGVAFIDFLDSNGFSRALELDGSEVGGSMITVQEAKNQRADSREGSGRGSRGWGEGNGYGGGWGGGNGNGGGWGGRSASGGGWGGGSGSGGGWVGGSGSFGRWGGGSGSVGGWGGRSYSVGGWGGRAIGSGFSGGRGRESGTGSHWASGRDRESGTGGGWGSGSGYGCGRGSGSGYGGGPDRESGSGSGRGSGSGYGGSRVIDSGYVGGRGRESGSGGGWGSGSGYGGGRGSGSGYGGSGWSREGDSRSGWSRGSGLGGRSGWGFSSSRGGRFSSSHGNSNQGGSRS</sequence>
<protein>
    <submittedName>
        <fullName evidence="5">Nucleotide-binding, alpha-beta plait</fullName>
    </submittedName>
</protein>
<dbReference type="AlphaFoldDB" id="A0A103XTP7"/>
<feature type="domain" description="RRM" evidence="4">
    <location>
        <begin position="13"/>
        <end position="73"/>
    </location>
</feature>
<dbReference type="GO" id="GO:0005730">
    <property type="term" value="C:nucleolus"/>
    <property type="evidence" value="ECO:0007669"/>
    <property type="project" value="TreeGrafter"/>
</dbReference>
<dbReference type="STRING" id="59895.A0A103XTP7"/>
<dbReference type="Proteomes" id="UP000243975">
    <property type="component" value="Unassembled WGS sequence"/>
</dbReference>
<organism evidence="5 6">
    <name type="scientific">Cynara cardunculus var. scolymus</name>
    <name type="common">Globe artichoke</name>
    <name type="synonym">Cynara scolymus</name>
    <dbReference type="NCBI Taxonomy" id="59895"/>
    <lineage>
        <taxon>Eukaryota</taxon>
        <taxon>Viridiplantae</taxon>
        <taxon>Streptophyta</taxon>
        <taxon>Embryophyta</taxon>
        <taxon>Tracheophyta</taxon>
        <taxon>Spermatophyta</taxon>
        <taxon>Magnoliopsida</taxon>
        <taxon>eudicotyledons</taxon>
        <taxon>Gunneridae</taxon>
        <taxon>Pentapetalae</taxon>
        <taxon>asterids</taxon>
        <taxon>campanulids</taxon>
        <taxon>Asterales</taxon>
        <taxon>Asteraceae</taxon>
        <taxon>Carduoideae</taxon>
        <taxon>Cardueae</taxon>
        <taxon>Carduinae</taxon>
        <taxon>Cynara</taxon>
    </lineage>
</organism>
<feature type="compositionally biased region" description="Gly residues" evidence="3">
    <location>
        <begin position="384"/>
        <end position="408"/>
    </location>
</feature>
<keyword evidence="1 2" id="KW-0694">RNA-binding</keyword>
<dbReference type="SMART" id="SM00360">
    <property type="entry name" value="RRM"/>
    <property type="match status" value="3"/>
</dbReference>
<dbReference type="OMA" id="YGHIEFT"/>
<dbReference type="Pfam" id="PF00076">
    <property type="entry name" value="RRM_1"/>
    <property type="match status" value="3"/>
</dbReference>
<dbReference type="SUPFAM" id="SSF54928">
    <property type="entry name" value="RNA-binding domain, RBD"/>
    <property type="match status" value="3"/>
</dbReference>
<reference evidence="5 6" key="1">
    <citation type="journal article" date="2016" name="Sci. Rep.">
        <title>The genome sequence of the outbreeding globe artichoke constructed de novo incorporating a phase-aware low-pass sequencing strategy of F1 progeny.</title>
        <authorList>
            <person name="Scaglione D."/>
            <person name="Reyes-Chin-Wo S."/>
            <person name="Acquadro A."/>
            <person name="Froenicke L."/>
            <person name="Portis E."/>
            <person name="Beitel C."/>
            <person name="Tirone M."/>
            <person name="Mauro R."/>
            <person name="Lo Monaco A."/>
            <person name="Mauromicale G."/>
            <person name="Faccioli P."/>
            <person name="Cattivelli L."/>
            <person name="Rieseberg L."/>
            <person name="Michelmore R."/>
            <person name="Lanteri S."/>
        </authorList>
    </citation>
    <scope>NUCLEOTIDE SEQUENCE [LARGE SCALE GENOMIC DNA]</scope>
    <source>
        <strain evidence="5">2C</strain>
    </source>
</reference>
<dbReference type="PANTHER" id="PTHR23236">
    <property type="entry name" value="EUKARYOTIC TRANSLATION INITIATION FACTOR 4B/4H"/>
    <property type="match status" value="1"/>
</dbReference>
<comment type="caution">
    <text evidence="5">The sequence shown here is derived from an EMBL/GenBank/DDBJ whole genome shotgun (WGS) entry which is preliminary data.</text>
</comment>
<feature type="compositionally biased region" description="Low complexity" evidence="3">
    <location>
        <begin position="492"/>
        <end position="516"/>
    </location>
</feature>
<feature type="domain" description="RRM" evidence="4">
    <location>
        <begin position="185"/>
        <end position="266"/>
    </location>
</feature>
<evidence type="ECO:0000313" key="6">
    <source>
        <dbReference type="Proteomes" id="UP000243975"/>
    </source>
</evidence>
<name>A0A103XTP7_CYNCS</name>
<feature type="region of interest" description="Disordered" evidence="3">
    <location>
        <begin position="358"/>
        <end position="516"/>
    </location>
</feature>
<dbReference type="InterPro" id="IPR035979">
    <property type="entry name" value="RBD_domain_sf"/>
</dbReference>
<dbReference type="GO" id="GO:0003723">
    <property type="term" value="F:RNA binding"/>
    <property type="evidence" value="ECO:0007669"/>
    <property type="project" value="UniProtKB-UniRule"/>
</dbReference>
<feature type="region of interest" description="Disordered" evidence="3">
    <location>
        <begin position="262"/>
        <end position="329"/>
    </location>
</feature>
<evidence type="ECO:0000313" key="5">
    <source>
        <dbReference type="EMBL" id="KVH96725.1"/>
    </source>
</evidence>
<feature type="compositionally biased region" description="Gly residues" evidence="3">
    <location>
        <begin position="482"/>
        <end position="491"/>
    </location>
</feature>
<dbReference type="PROSITE" id="PS50102">
    <property type="entry name" value="RRM"/>
    <property type="match status" value="3"/>
</dbReference>
<evidence type="ECO:0000256" key="1">
    <source>
        <dbReference type="ARBA" id="ARBA00022884"/>
    </source>
</evidence>
<dbReference type="InterPro" id="IPR000504">
    <property type="entry name" value="RRM_dom"/>
</dbReference>
<feature type="compositionally biased region" description="Basic and acidic residues" evidence="3">
    <location>
        <begin position="265"/>
        <end position="275"/>
    </location>
</feature>
<proteinExistence type="predicted"/>
<feature type="compositionally biased region" description="Gly residues" evidence="3">
    <location>
        <begin position="276"/>
        <end position="329"/>
    </location>
</feature>
<feature type="compositionally biased region" description="Gly residues" evidence="3">
    <location>
        <begin position="435"/>
        <end position="469"/>
    </location>
</feature>
<evidence type="ECO:0000259" key="4">
    <source>
        <dbReference type="PROSITE" id="PS50102"/>
    </source>
</evidence>
<keyword evidence="6" id="KW-1185">Reference proteome</keyword>
<accession>A0A103XTP7</accession>
<evidence type="ECO:0000256" key="3">
    <source>
        <dbReference type="SAM" id="MobiDB-lite"/>
    </source>
</evidence>
<dbReference type="EMBL" id="LEKV01004238">
    <property type="protein sequence ID" value="KVH96725.1"/>
    <property type="molecule type" value="Genomic_DNA"/>
</dbReference>
<evidence type="ECO:0000256" key="2">
    <source>
        <dbReference type="PROSITE-ProRule" id="PRU00176"/>
    </source>
</evidence>